<comment type="subcellular location">
    <subcellularLocation>
        <location evidence="1">Membrane</location>
        <topology evidence="1">Multi-pass membrane protein</topology>
    </subcellularLocation>
</comment>
<keyword evidence="13" id="KW-1185">Reference proteome</keyword>
<dbReference type="AlphaFoldDB" id="A0A6S7FPZ9"/>
<dbReference type="EMBL" id="CACRXK020000156">
    <property type="protein sequence ID" value="CAB3978972.1"/>
    <property type="molecule type" value="Genomic_DNA"/>
</dbReference>
<evidence type="ECO:0000256" key="8">
    <source>
        <dbReference type="SAM" id="MobiDB-lite"/>
    </source>
</evidence>
<evidence type="ECO:0000259" key="11">
    <source>
        <dbReference type="Pfam" id="PF07885"/>
    </source>
</evidence>
<dbReference type="InterPro" id="IPR028325">
    <property type="entry name" value="VG_K_chnl"/>
</dbReference>
<reference evidence="12" key="1">
    <citation type="submission" date="2020-04" db="EMBL/GenBank/DDBJ databases">
        <authorList>
            <person name="Alioto T."/>
            <person name="Alioto T."/>
            <person name="Gomez Garrido J."/>
        </authorList>
    </citation>
    <scope>NUCLEOTIDE SEQUENCE</scope>
    <source>
        <strain evidence="12">A484AB</strain>
    </source>
</reference>
<dbReference type="GO" id="GO:0005251">
    <property type="term" value="F:delayed rectifier potassium channel activity"/>
    <property type="evidence" value="ECO:0007669"/>
    <property type="project" value="TreeGrafter"/>
</dbReference>
<accession>A0A6S7FPZ9</accession>
<feature type="chain" id="PRO_5043859698" evidence="10">
    <location>
        <begin position="20"/>
        <end position="542"/>
    </location>
</feature>
<feature type="transmembrane region" description="Helical" evidence="9">
    <location>
        <begin position="184"/>
        <end position="205"/>
    </location>
</feature>
<dbReference type="Gene3D" id="1.10.287.70">
    <property type="match status" value="1"/>
</dbReference>
<feature type="signal peptide" evidence="10">
    <location>
        <begin position="1"/>
        <end position="19"/>
    </location>
</feature>
<dbReference type="OrthoDB" id="5953876at2759"/>
<sequence length="542" mass="61610">MNSWIVLGLLAYSISTAYSANNTVEPRPAFCLHSTLKAQWWSIPPYIYRDKAGNIKGIFKEVLDDIIFQCCKSHTNITYEKNPLNDSEVVKDHIGENGTVFSFPVYGEMKDTTFQNFPYMPVVEAPGVVFIMTNEDSANAAQAVMDAVFQGWPVLVLTLVMAALSGIIIWALDTYWNPEEFPPSFFQGAWEGFWWAFVSMTTVGYGDRSPRSFFARAFSFVWIMIGLVIISIFTATVTTSLTAISLSNEIKLYGSDVVALKNTEEQRFGVRNNAKVGVRHTVEQMKNAIINKEDDTIGGLLDSYVAGYWAQNTDNLETPLADPQLRVGTVFDHQFAYGFVIASDEYKNNEEFEKCTRKKLNSMETKITKIIQQDAKTMEESGDSAAVQKTQNLFDAESPIFQKAIFCSLGLVAGLTLLGLIWEYAYWRPRQPKPKTTEVERVITPHTSYEELVSQQSAEIEEIMRCEVQRFYDSWNKKLEDLKYRNNKLRSDEKLEEDHHETFGEDKQRLSDLEAEEVEELSDGYDDENKDGKKSPFATSEI</sequence>
<feature type="transmembrane region" description="Helical" evidence="9">
    <location>
        <begin position="152"/>
        <end position="172"/>
    </location>
</feature>
<proteinExistence type="predicted"/>
<dbReference type="GO" id="GO:0001508">
    <property type="term" value="P:action potential"/>
    <property type="evidence" value="ECO:0007669"/>
    <property type="project" value="TreeGrafter"/>
</dbReference>
<feature type="transmembrane region" description="Helical" evidence="9">
    <location>
        <begin position="217"/>
        <end position="244"/>
    </location>
</feature>
<comment type="caution">
    <text evidence="12">The sequence shown here is derived from an EMBL/GenBank/DDBJ whole genome shotgun (WGS) entry which is preliminary data.</text>
</comment>
<evidence type="ECO:0000313" key="13">
    <source>
        <dbReference type="Proteomes" id="UP001152795"/>
    </source>
</evidence>
<evidence type="ECO:0000256" key="1">
    <source>
        <dbReference type="ARBA" id="ARBA00004141"/>
    </source>
</evidence>
<feature type="transmembrane region" description="Helical" evidence="9">
    <location>
        <begin position="404"/>
        <end position="427"/>
    </location>
</feature>
<evidence type="ECO:0000256" key="2">
    <source>
        <dbReference type="ARBA" id="ARBA00022448"/>
    </source>
</evidence>
<keyword evidence="5" id="KW-0406">Ion transport</keyword>
<evidence type="ECO:0000256" key="3">
    <source>
        <dbReference type="ARBA" id="ARBA00022692"/>
    </source>
</evidence>
<feature type="compositionally biased region" description="Basic and acidic residues" evidence="8">
    <location>
        <begin position="491"/>
        <end position="512"/>
    </location>
</feature>
<evidence type="ECO:0000256" key="4">
    <source>
        <dbReference type="ARBA" id="ARBA00022989"/>
    </source>
</evidence>
<dbReference type="GO" id="GO:0008076">
    <property type="term" value="C:voltage-gated potassium channel complex"/>
    <property type="evidence" value="ECO:0007669"/>
    <property type="project" value="InterPro"/>
</dbReference>
<evidence type="ECO:0000313" key="12">
    <source>
        <dbReference type="EMBL" id="CAB3978972.1"/>
    </source>
</evidence>
<evidence type="ECO:0000256" key="10">
    <source>
        <dbReference type="SAM" id="SignalP"/>
    </source>
</evidence>
<evidence type="ECO:0000256" key="6">
    <source>
        <dbReference type="ARBA" id="ARBA00023136"/>
    </source>
</evidence>
<keyword evidence="2" id="KW-0813">Transport</keyword>
<keyword evidence="7" id="KW-0407">Ion channel</keyword>
<dbReference type="Pfam" id="PF07885">
    <property type="entry name" value="Ion_trans_2"/>
    <property type="match status" value="1"/>
</dbReference>
<dbReference type="SUPFAM" id="SSF81324">
    <property type="entry name" value="Voltage-gated potassium channels"/>
    <property type="match status" value="1"/>
</dbReference>
<keyword evidence="3 9" id="KW-0812">Transmembrane</keyword>
<feature type="compositionally biased region" description="Acidic residues" evidence="8">
    <location>
        <begin position="513"/>
        <end position="529"/>
    </location>
</feature>
<feature type="domain" description="Potassium channel" evidence="11">
    <location>
        <begin position="165"/>
        <end position="242"/>
    </location>
</feature>
<evidence type="ECO:0000256" key="5">
    <source>
        <dbReference type="ARBA" id="ARBA00023065"/>
    </source>
</evidence>
<evidence type="ECO:0000256" key="7">
    <source>
        <dbReference type="ARBA" id="ARBA00023303"/>
    </source>
</evidence>
<name>A0A6S7FPZ9_PARCT</name>
<dbReference type="PANTHER" id="PTHR11537:SF252">
    <property type="entry name" value="POTASSIUM VOLTAGE-GATED CHANNEL PROTEIN SHAW"/>
    <property type="match status" value="1"/>
</dbReference>
<dbReference type="InterPro" id="IPR013099">
    <property type="entry name" value="K_chnl_dom"/>
</dbReference>
<dbReference type="GO" id="GO:0015276">
    <property type="term" value="F:ligand-gated monoatomic ion channel activity"/>
    <property type="evidence" value="ECO:0007669"/>
    <property type="project" value="InterPro"/>
</dbReference>
<evidence type="ECO:0000256" key="9">
    <source>
        <dbReference type="SAM" id="Phobius"/>
    </source>
</evidence>
<protein>
    <submittedName>
        <fullName evidence="12">Potassium voltage-gated channel subfamily F member 1</fullName>
    </submittedName>
</protein>
<dbReference type="PANTHER" id="PTHR11537">
    <property type="entry name" value="VOLTAGE-GATED POTASSIUM CHANNEL"/>
    <property type="match status" value="1"/>
</dbReference>
<feature type="region of interest" description="Disordered" evidence="8">
    <location>
        <begin position="491"/>
        <end position="542"/>
    </location>
</feature>
<dbReference type="Proteomes" id="UP001152795">
    <property type="component" value="Unassembled WGS sequence"/>
</dbReference>
<keyword evidence="10" id="KW-0732">Signal</keyword>
<keyword evidence="4 9" id="KW-1133">Transmembrane helix</keyword>
<keyword evidence="6 9" id="KW-0472">Membrane</keyword>
<gene>
    <name evidence="12" type="ORF">PACLA_8A048087</name>
</gene>
<organism evidence="12 13">
    <name type="scientific">Paramuricea clavata</name>
    <name type="common">Red gorgonian</name>
    <name type="synonym">Violescent sea-whip</name>
    <dbReference type="NCBI Taxonomy" id="317549"/>
    <lineage>
        <taxon>Eukaryota</taxon>
        <taxon>Metazoa</taxon>
        <taxon>Cnidaria</taxon>
        <taxon>Anthozoa</taxon>
        <taxon>Octocorallia</taxon>
        <taxon>Malacalcyonacea</taxon>
        <taxon>Plexauridae</taxon>
        <taxon>Paramuricea</taxon>
    </lineage>
</organism>